<evidence type="ECO:0000256" key="1">
    <source>
        <dbReference type="SAM" id="Phobius"/>
    </source>
</evidence>
<protein>
    <submittedName>
        <fullName evidence="2">Uncharacterized protein</fullName>
    </submittedName>
</protein>
<gene>
    <name evidence="2" type="ORF">GGR95_000231</name>
</gene>
<reference evidence="2 3" key="1">
    <citation type="submission" date="2020-08" db="EMBL/GenBank/DDBJ databases">
        <title>Genomic Encyclopedia of Type Strains, Phase IV (KMG-IV): sequencing the most valuable type-strain genomes for metagenomic binning, comparative biology and taxonomic classification.</title>
        <authorList>
            <person name="Goeker M."/>
        </authorList>
    </citation>
    <scope>NUCLEOTIDE SEQUENCE [LARGE SCALE GENOMIC DNA]</scope>
    <source>
        <strain evidence="2 3">DSM 102234</strain>
    </source>
</reference>
<keyword evidence="1" id="KW-0472">Membrane</keyword>
<feature type="transmembrane region" description="Helical" evidence="1">
    <location>
        <begin position="60"/>
        <end position="78"/>
    </location>
</feature>
<sequence length="79" mass="9108">MQKSYRLREPFRPMLSLLYNEAKARGWIGSLVTASLPCVFCFARHRAEDHILGKEHTMRSIIYIVGLVVIVLAIVRFAF</sequence>
<organism evidence="2 3">
    <name type="scientific">Sulfitobacter undariae</name>
    <dbReference type="NCBI Taxonomy" id="1563671"/>
    <lineage>
        <taxon>Bacteria</taxon>
        <taxon>Pseudomonadati</taxon>
        <taxon>Pseudomonadota</taxon>
        <taxon>Alphaproteobacteria</taxon>
        <taxon>Rhodobacterales</taxon>
        <taxon>Roseobacteraceae</taxon>
        <taxon>Sulfitobacter</taxon>
    </lineage>
</organism>
<evidence type="ECO:0000313" key="2">
    <source>
        <dbReference type="EMBL" id="MBB3992612.1"/>
    </source>
</evidence>
<keyword evidence="1" id="KW-1133">Transmembrane helix</keyword>
<dbReference type="Proteomes" id="UP000530268">
    <property type="component" value="Unassembled WGS sequence"/>
</dbReference>
<comment type="caution">
    <text evidence="2">The sequence shown here is derived from an EMBL/GenBank/DDBJ whole genome shotgun (WGS) entry which is preliminary data.</text>
</comment>
<dbReference type="AlphaFoldDB" id="A0A7W6GZ28"/>
<proteinExistence type="predicted"/>
<keyword evidence="3" id="KW-1185">Reference proteome</keyword>
<accession>A0A7W6GZ28</accession>
<name>A0A7W6GZ28_9RHOB</name>
<evidence type="ECO:0000313" key="3">
    <source>
        <dbReference type="Proteomes" id="UP000530268"/>
    </source>
</evidence>
<keyword evidence="1" id="KW-0812">Transmembrane</keyword>
<dbReference type="EMBL" id="JACIEI010000001">
    <property type="protein sequence ID" value="MBB3992612.1"/>
    <property type="molecule type" value="Genomic_DNA"/>
</dbReference>